<feature type="compositionally biased region" description="Pro residues" evidence="1">
    <location>
        <begin position="29"/>
        <end position="38"/>
    </location>
</feature>
<name>A0ABP8PRH0_9MICO</name>
<feature type="region of interest" description="Disordered" evidence="1">
    <location>
        <begin position="1"/>
        <end position="41"/>
    </location>
</feature>
<keyword evidence="2" id="KW-0472">Membrane</keyword>
<feature type="transmembrane region" description="Helical" evidence="2">
    <location>
        <begin position="144"/>
        <end position="167"/>
    </location>
</feature>
<evidence type="ECO:0000313" key="4">
    <source>
        <dbReference type="Proteomes" id="UP001500731"/>
    </source>
</evidence>
<evidence type="ECO:0000256" key="2">
    <source>
        <dbReference type="SAM" id="Phobius"/>
    </source>
</evidence>
<proteinExistence type="predicted"/>
<dbReference type="EMBL" id="BAABGP010000024">
    <property type="protein sequence ID" value="GAA4491104.1"/>
    <property type="molecule type" value="Genomic_DNA"/>
</dbReference>
<dbReference type="Pfam" id="PF19779">
    <property type="entry name" value="DUF6264"/>
    <property type="match status" value="1"/>
</dbReference>
<dbReference type="InterPro" id="IPR046231">
    <property type="entry name" value="DUF6264"/>
</dbReference>
<comment type="caution">
    <text evidence="3">The sequence shown here is derived from an EMBL/GenBank/DDBJ whole genome shotgun (WGS) entry which is preliminary data.</text>
</comment>
<keyword evidence="2" id="KW-1133">Transmembrane helix</keyword>
<protein>
    <recommendedName>
        <fullName evidence="5">Integral membrane protein</fullName>
    </recommendedName>
</protein>
<feature type="transmembrane region" description="Helical" evidence="2">
    <location>
        <begin position="113"/>
        <end position="132"/>
    </location>
</feature>
<keyword evidence="4" id="KW-1185">Reference proteome</keyword>
<feature type="transmembrane region" description="Helical" evidence="2">
    <location>
        <begin position="65"/>
        <end position="86"/>
    </location>
</feature>
<reference evidence="4" key="1">
    <citation type="journal article" date="2019" name="Int. J. Syst. Evol. Microbiol.">
        <title>The Global Catalogue of Microorganisms (GCM) 10K type strain sequencing project: providing services to taxonomists for standard genome sequencing and annotation.</title>
        <authorList>
            <consortium name="The Broad Institute Genomics Platform"/>
            <consortium name="The Broad Institute Genome Sequencing Center for Infectious Disease"/>
            <person name="Wu L."/>
            <person name="Ma J."/>
        </authorList>
    </citation>
    <scope>NUCLEOTIDE SEQUENCE [LARGE SCALE GENOMIC DNA]</scope>
    <source>
        <strain evidence="4">JCM 17839</strain>
    </source>
</reference>
<evidence type="ECO:0000256" key="1">
    <source>
        <dbReference type="SAM" id="MobiDB-lite"/>
    </source>
</evidence>
<organism evidence="3 4">
    <name type="scientific">Microbacterium panaciterrae</name>
    <dbReference type="NCBI Taxonomy" id="985759"/>
    <lineage>
        <taxon>Bacteria</taxon>
        <taxon>Bacillati</taxon>
        <taxon>Actinomycetota</taxon>
        <taxon>Actinomycetes</taxon>
        <taxon>Micrococcales</taxon>
        <taxon>Microbacteriaceae</taxon>
        <taxon>Microbacterium</taxon>
    </lineage>
</organism>
<evidence type="ECO:0000313" key="3">
    <source>
        <dbReference type="EMBL" id="GAA4491104.1"/>
    </source>
</evidence>
<keyword evidence="2" id="KW-0812">Transmembrane</keyword>
<dbReference type="RefSeq" id="WP_345188682.1">
    <property type="nucleotide sequence ID" value="NZ_BAABGP010000024.1"/>
</dbReference>
<gene>
    <name evidence="3" type="ORF">GCM10023171_34440</name>
</gene>
<dbReference type="Proteomes" id="UP001500731">
    <property type="component" value="Unassembled WGS sequence"/>
</dbReference>
<sequence>MTTDSSRPQPQYGEYATPEEQRRRSGQQAPPPVAPAPMAPAAVAAAQPTPAAAQAARPAHPVDRLVALALLAYGLWNVITSVAAFLNPSSLMATMMQMLGISGSFSNYSQAKTWGMVAAALLIVGWIATAAWTVRRLRGGKLAWWVPLVGGAVFVTLSSLCMLIPFYSDPAVLAYLNGLAKK</sequence>
<evidence type="ECO:0008006" key="5">
    <source>
        <dbReference type="Google" id="ProtNLM"/>
    </source>
</evidence>
<accession>A0ABP8PRH0</accession>